<proteinExistence type="predicted"/>
<dbReference type="EMBL" id="JAWDGP010006613">
    <property type="protein sequence ID" value="KAK3737838.1"/>
    <property type="molecule type" value="Genomic_DNA"/>
</dbReference>
<dbReference type="Proteomes" id="UP001283361">
    <property type="component" value="Unassembled WGS sequence"/>
</dbReference>
<gene>
    <name evidence="2" type="ORF">RRG08_063244</name>
</gene>
<protein>
    <submittedName>
        <fullName evidence="2">Uncharacterized protein</fullName>
    </submittedName>
</protein>
<sequence length="140" mass="15672">MVELAVIEIEVSRGHSAAILTGNSILYGYIGRSVDHIFTHDLPVNARRNCGSVFLHRQSNQAIRSEESERNPSPNVQNPCCQWRDANPPQDCDRGLRPSNLHQSPATWKSGARIKLGQTRQQAQAMNANSVLFLPSLHRY</sequence>
<evidence type="ECO:0000313" key="3">
    <source>
        <dbReference type="Proteomes" id="UP001283361"/>
    </source>
</evidence>
<organism evidence="2 3">
    <name type="scientific">Elysia crispata</name>
    <name type="common">lettuce slug</name>
    <dbReference type="NCBI Taxonomy" id="231223"/>
    <lineage>
        <taxon>Eukaryota</taxon>
        <taxon>Metazoa</taxon>
        <taxon>Spiralia</taxon>
        <taxon>Lophotrochozoa</taxon>
        <taxon>Mollusca</taxon>
        <taxon>Gastropoda</taxon>
        <taxon>Heterobranchia</taxon>
        <taxon>Euthyneura</taxon>
        <taxon>Panpulmonata</taxon>
        <taxon>Sacoglossa</taxon>
        <taxon>Placobranchoidea</taxon>
        <taxon>Plakobranchidae</taxon>
        <taxon>Elysia</taxon>
    </lineage>
</organism>
<dbReference type="AlphaFoldDB" id="A0AAE1CVE7"/>
<evidence type="ECO:0000256" key="1">
    <source>
        <dbReference type="SAM" id="MobiDB-lite"/>
    </source>
</evidence>
<keyword evidence="3" id="KW-1185">Reference proteome</keyword>
<accession>A0AAE1CVE7</accession>
<feature type="region of interest" description="Disordered" evidence="1">
    <location>
        <begin position="61"/>
        <end position="105"/>
    </location>
</feature>
<feature type="compositionally biased region" description="Polar residues" evidence="1">
    <location>
        <begin position="71"/>
        <end position="80"/>
    </location>
</feature>
<comment type="caution">
    <text evidence="2">The sequence shown here is derived from an EMBL/GenBank/DDBJ whole genome shotgun (WGS) entry which is preliminary data.</text>
</comment>
<reference evidence="2" key="1">
    <citation type="journal article" date="2023" name="G3 (Bethesda)">
        <title>A reference genome for the long-term kleptoplast-retaining sea slug Elysia crispata morphotype clarki.</title>
        <authorList>
            <person name="Eastman K.E."/>
            <person name="Pendleton A.L."/>
            <person name="Shaikh M.A."/>
            <person name="Suttiyut T."/>
            <person name="Ogas R."/>
            <person name="Tomko P."/>
            <person name="Gavelis G."/>
            <person name="Widhalm J.R."/>
            <person name="Wisecaver J.H."/>
        </authorList>
    </citation>
    <scope>NUCLEOTIDE SEQUENCE</scope>
    <source>
        <strain evidence="2">ECLA1</strain>
    </source>
</reference>
<evidence type="ECO:0000313" key="2">
    <source>
        <dbReference type="EMBL" id="KAK3737838.1"/>
    </source>
</evidence>
<name>A0AAE1CVE7_9GAST</name>